<dbReference type="PANTHER" id="PTHR12697">
    <property type="entry name" value="PBS LYASE HEAT-LIKE PROTEIN"/>
    <property type="match status" value="1"/>
</dbReference>
<evidence type="ECO:0000313" key="2">
    <source>
        <dbReference type="EMBL" id="QDU69338.1"/>
    </source>
</evidence>
<dbReference type="RefSeq" id="WP_145069144.1">
    <property type="nucleotide sequence ID" value="NZ_CP036287.1"/>
</dbReference>
<protein>
    <submittedName>
        <fullName evidence="2">HEAT repeat protein</fullName>
    </submittedName>
</protein>
<dbReference type="PANTHER" id="PTHR12697:SF5">
    <property type="entry name" value="DEOXYHYPUSINE HYDROXYLASE"/>
    <property type="match status" value="1"/>
</dbReference>
<feature type="signal peptide" evidence="1">
    <location>
        <begin position="1"/>
        <end position="22"/>
    </location>
</feature>
<feature type="chain" id="PRO_5022044099" evidence="1">
    <location>
        <begin position="23"/>
        <end position="757"/>
    </location>
</feature>
<dbReference type="Pfam" id="PF13646">
    <property type="entry name" value="HEAT_2"/>
    <property type="match status" value="2"/>
</dbReference>
<dbReference type="SMART" id="SM00567">
    <property type="entry name" value="EZ_HEAT"/>
    <property type="match status" value="7"/>
</dbReference>
<dbReference type="Gene3D" id="1.25.10.10">
    <property type="entry name" value="Leucine-rich Repeat Variant"/>
    <property type="match status" value="2"/>
</dbReference>
<reference evidence="2 3" key="1">
    <citation type="submission" date="2019-02" db="EMBL/GenBank/DDBJ databases">
        <title>Deep-cultivation of Planctomycetes and their phenomic and genomic characterization uncovers novel biology.</title>
        <authorList>
            <person name="Wiegand S."/>
            <person name="Jogler M."/>
            <person name="Boedeker C."/>
            <person name="Pinto D."/>
            <person name="Vollmers J."/>
            <person name="Rivas-Marin E."/>
            <person name="Kohn T."/>
            <person name="Peeters S.H."/>
            <person name="Heuer A."/>
            <person name="Rast P."/>
            <person name="Oberbeckmann S."/>
            <person name="Bunk B."/>
            <person name="Jeske O."/>
            <person name="Meyerdierks A."/>
            <person name="Storesund J.E."/>
            <person name="Kallscheuer N."/>
            <person name="Luecker S."/>
            <person name="Lage O.M."/>
            <person name="Pohl T."/>
            <person name="Merkel B.J."/>
            <person name="Hornburger P."/>
            <person name="Mueller R.-W."/>
            <person name="Bruemmer F."/>
            <person name="Labrenz M."/>
            <person name="Spormann A.M."/>
            <person name="Op den Camp H."/>
            <person name="Overmann J."/>
            <person name="Amann R."/>
            <person name="Jetten M.S.M."/>
            <person name="Mascher T."/>
            <person name="Medema M.H."/>
            <person name="Devos D.P."/>
            <person name="Kaster A.-K."/>
            <person name="Ovreas L."/>
            <person name="Rohde M."/>
            <person name="Galperin M.Y."/>
            <person name="Jogler C."/>
        </authorList>
    </citation>
    <scope>NUCLEOTIDE SEQUENCE [LARGE SCALE GENOMIC DNA]</scope>
    <source>
        <strain evidence="2 3">Pla133</strain>
    </source>
</reference>
<keyword evidence="3" id="KW-1185">Reference proteome</keyword>
<dbReference type="KEGG" id="pbap:Pla133_44570"/>
<organism evidence="2 3">
    <name type="scientific">Engelhardtia mirabilis</name>
    <dbReference type="NCBI Taxonomy" id="2528011"/>
    <lineage>
        <taxon>Bacteria</taxon>
        <taxon>Pseudomonadati</taxon>
        <taxon>Planctomycetota</taxon>
        <taxon>Planctomycetia</taxon>
        <taxon>Planctomycetia incertae sedis</taxon>
        <taxon>Engelhardtia</taxon>
    </lineage>
</organism>
<sequence precursor="true">MKPLHLLCALALSAMTTAPPWAQNPADGLRAAQVEERLAAIGNLEELGHENAEDLLLSVLDDDDWEVVERAAQALGRRGGKDSIKVLAGLAVDAPLRRVRHAAARSLVKIDPEQGLERLLKAVKGKRIVEAAEALAAGMEALEGEAELGKTSKLLENDEGDVRAALARAELLVDPSPAHFADLLARDDVRVRAAALETLRGRATVAHLEPVAKLLAGGDVTDVVARRAVALMADLATDTGARPHLDALPPARAAEVAALILYEPLEASRQKLARELAERAAAADDTGARALSIVAFERLGESEGERLKSLAVDDEPRVRLRAAQALGRVDALAHRAFLVERLVAEPDAGVRRELATTLGRRTLAVVLPALVTALDDADWGVGACAAVSIGKLATVASVEPLQRIRNEHEDWRLRAAATVGLGLIHEPAAIPPLIAALEDDDSIVALCAHEALRRLTKRIDVEATREAWQAWYDDGGSAMRFTHPEDDAERRAKYGYGVPYGEIYRGLDVVVLESRADHIQELLERQHIAYRLTQSSRVRRDGLHPDAIFVANCTGEIEAGDAELLEWYVLCGGQLFGSCWALTETVARVFPGVIAKVDTRSEVLDDVESFPCSDDSPFLKGVFPGDTRPIYHLEGAHLIRVLAPERAEVLIDSPDAADVWGEGNLAAWFRVGHGVVLDSSNHFDLQGLAVAPGVSKPDQRRAYAVDHMGIDYARLRDLDASGEDVWKNAARAAREVPDLSAFRFVTNFVAARRSGDL</sequence>
<name>A0A518BQT5_9BACT</name>
<dbReference type="InterPro" id="IPR011989">
    <property type="entry name" value="ARM-like"/>
</dbReference>
<dbReference type="Proteomes" id="UP000316921">
    <property type="component" value="Chromosome"/>
</dbReference>
<dbReference type="SUPFAM" id="SSF48371">
    <property type="entry name" value="ARM repeat"/>
    <property type="match status" value="1"/>
</dbReference>
<proteinExistence type="predicted"/>
<evidence type="ECO:0000313" key="3">
    <source>
        <dbReference type="Proteomes" id="UP000316921"/>
    </source>
</evidence>
<dbReference type="AlphaFoldDB" id="A0A518BQT5"/>
<keyword evidence="1" id="KW-0732">Signal</keyword>
<dbReference type="InterPro" id="IPR004155">
    <property type="entry name" value="PBS_lyase_HEAT"/>
</dbReference>
<dbReference type="GO" id="GO:0016491">
    <property type="term" value="F:oxidoreductase activity"/>
    <property type="evidence" value="ECO:0007669"/>
    <property type="project" value="TreeGrafter"/>
</dbReference>
<evidence type="ECO:0000256" key="1">
    <source>
        <dbReference type="SAM" id="SignalP"/>
    </source>
</evidence>
<gene>
    <name evidence="2" type="ORF">Pla133_44570</name>
</gene>
<dbReference type="EMBL" id="CP036287">
    <property type="protein sequence ID" value="QDU69338.1"/>
    <property type="molecule type" value="Genomic_DNA"/>
</dbReference>
<dbReference type="InterPro" id="IPR016024">
    <property type="entry name" value="ARM-type_fold"/>
</dbReference>
<accession>A0A518BQT5</accession>